<feature type="domain" description="Amidohydrolase-related" evidence="2">
    <location>
        <begin position="19"/>
        <end position="418"/>
    </location>
</feature>
<reference evidence="3 4" key="1">
    <citation type="journal article" date="2012" name="Appl. Environ. Microbiol.">
        <title>Involvement of two latex-clearing proteins during rubber degradation and insights into the subsequent degradation pathway revealed by the genome sequence of Gordonia polyisoprenivorans strain VH2.</title>
        <authorList>
            <person name="Hiessl S."/>
            <person name="Schuldes J."/>
            <person name="Thurmer A."/>
            <person name="Halbsguth T."/>
            <person name="Broker D."/>
            <person name="Angelov A."/>
            <person name="Liebl W."/>
            <person name="Daniel R."/>
            <person name="Steinbuchel A."/>
        </authorList>
    </citation>
    <scope>NUCLEOTIDE SEQUENCE [LARGE SCALE GENOMIC DNA]</scope>
    <source>
        <strain evidence="4">DSM 44266 / VH2</strain>
    </source>
</reference>
<keyword evidence="4" id="KW-1185">Reference proteome</keyword>
<dbReference type="STRING" id="1112204.GPOL_c25540"/>
<dbReference type="PANTHER" id="PTHR21240">
    <property type="entry name" value="2-AMINO-3-CARBOXYLMUCONATE-6-SEMIALDEHYDE DECARBOXYLASE"/>
    <property type="match status" value="1"/>
</dbReference>
<dbReference type="RefSeq" id="WP_014360170.1">
    <property type="nucleotide sequence ID" value="NC_016906.1"/>
</dbReference>
<dbReference type="KEGG" id="gpo:GPOL_c25540"/>
<dbReference type="GO" id="GO:0019748">
    <property type="term" value="P:secondary metabolic process"/>
    <property type="evidence" value="ECO:0007669"/>
    <property type="project" value="TreeGrafter"/>
</dbReference>
<dbReference type="eggNOG" id="COG2159">
    <property type="taxonomic scope" value="Bacteria"/>
</dbReference>
<sequence length="425" mass="48102">MTATLPEPTLIETENIHVIDCDAHLTEPADLWSARVPATLRDRMPKQETRDGLTAWYVDGEMWASIGGNTIGHGPKKVLGTNTLQPFEEIHHSAWSTRERLELIDEQGVWAQILYPNGVGFSSNHIFAISDIKQRTQILQTYNDFLVEVQHESGGRLLPQAMLPIWDMDLTVKEMTRLIDQGIAGFTLSDKPELLGLPELPEAYFDPMWDIFNETRTVANFHIGAGGTREESEGLRQSMRDQRAGKSPMTVNTTGAKVAAPSWRSFGPQRWLAVMATQMYMSNVRIVTNLCMSNLFDRYPNLKVVSAESGIGWVPFLLEALEYQLDEMVTTDKEKALQLRRPTEYFRDHIYVMFWFESSAPAKLVEEIGVNNILVETDIPHPTCLYPDAKGHFSRVLGDLDPVSRKRILQDNAAELYKIEVPVGR</sequence>
<proteinExistence type="predicted"/>
<accession>H6N4K1</accession>
<dbReference type="GO" id="GO:0016831">
    <property type="term" value="F:carboxy-lyase activity"/>
    <property type="evidence" value="ECO:0007669"/>
    <property type="project" value="InterPro"/>
</dbReference>
<dbReference type="SUPFAM" id="SSF51556">
    <property type="entry name" value="Metallo-dependent hydrolases"/>
    <property type="match status" value="1"/>
</dbReference>
<dbReference type="AlphaFoldDB" id="H6N4K1"/>
<name>H6N4K1_GORPV</name>
<protein>
    <submittedName>
        <fullName evidence="3">Putative amidohydrolase</fullName>
    </submittedName>
</protein>
<organism evidence="3 4">
    <name type="scientific">Gordonia polyisoprenivorans (strain DSM 44266 / VH2)</name>
    <dbReference type="NCBI Taxonomy" id="1112204"/>
    <lineage>
        <taxon>Bacteria</taxon>
        <taxon>Bacillati</taxon>
        <taxon>Actinomycetota</taxon>
        <taxon>Actinomycetes</taxon>
        <taxon>Mycobacteriales</taxon>
        <taxon>Gordoniaceae</taxon>
        <taxon>Gordonia</taxon>
    </lineage>
</organism>
<evidence type="ECO:0000313" key="4">
    <source>
        <dbReference type="Proteomes" id="UP000009154"/>
    </source>
</evidence>
<dbReference type="PANTHER" id="PTHR21240:SF28">
    <property type="entry name" value="ISO-OROTATE DECARBOXYLASE (EUROFUNG)"/>
    <property type="match status" value="1"/>
</dbReference>
<evidence type="ECO:0000259" key="2">
    <source>
        <dbReference type="Pfam" id="PF04909"/>
    </source>
</evidence>
<dbReference type="Pfam" id="PF04909">
    <property type="entry name" value="Amidohydro_2"/>
    <property type="match status" value="1"/>
</dbReference>
<dbReference type="InterPro" id="IPR032466">
    <property type="entry name" value="Metal_Hydrolase"/>
</dbReference>
<dbReference type="Proteomes" id="UP000009154">
    <property type="component" value="Chromosome"/>
</dbReference>
<evidence type="ECO:0000313" key="3">
    <source>
        <dbReference type="EMBL" id="AFA73583.1"/>
    </source>
</evidence>
<dbReference type="InterPro" id="IPR032465">
    <property type="entry name" value="ACMSD"/>
</dbReference>
<dbReference type="EMBL" id="CP003119">
    <property type="protein sequence ID" value="AFA73583.1"/>
    <property type="molecule type" value="Genomic_DNA"/>
</dbReference>
<dbReference type="GO" id="GO:0005737">
    <property type="term" value="C:cytoplasm"/>
    <property type="evidence" value="ECO:0007669"/>
    <property type="project" value="TreeGrafter"/>
</dbReference>
<evidence type="ECO:0000256" key="1">
    <source>
        <dbReference type="ARBA" id="ARBA00023239"/>
    </source>
</evidence>
<gene>
    <name evidence="3" type="ordered locus">GPOL_c25540</name>
</gene>
<dbReference type="GeneID" id="90159598"/>
<dbReference type="Gene3D" id="3.20.20.140">
    <property type="entry name" value="Metal-dependent hydrolases"/>
    <property type="match status" value="1"/>
</dbReference>
<keyword evidence="3" id="KW-0378">Hydrolase</keyword>
<dbReference type="GO" id="GO:0016787">
    <property type="term" value="F:hydrolase activity"/>
    <property type="evidence" value="ECO:0007669"/>
    <property type="project" value="UniProtKB-KW"/>
</dbReference>
<keyword evidence="1" id="KW-0456">Lyase</keyword>
<dbReference type="HOGENOM" id="CLU_039329_0_0_11"/>
<dbReference type="InterPro" id="IPR006680">
    <property type="entry name" value="Amidohydro-rel"/>
</dbReference>